<dbReference type="Gene3D" id="3.40.1360.10">
    <property type="match status" value="1"/>
</dbReference>
<sequence length="760" mass="84337">MNKSRKDTPPKEKENFRDRVVAEMIRHIEAGTAPWQKPWKAGEYREGPMNPTTGKPYRGMNAFWLELNGYADPRWMTYKQAQGIGAQVRKGEQGWPIEYWQYYETKPINDEQGKPVLNEDGQPKTTTYVLERPRVFRAVVFNASQIEGLEPYVPKTLDPTFQPVAEAEKLLAGGGVEIRHDQNDRAFYRPSTDRIHLPPREAFHGAEEYYATALHELAHATGHPNRLARDMSGGFGSENYAKEELRAEMAAYMVNTTLGLGHNPERHAAYAGGWLKALNDDRNLLFQAARDAETIQTWITQPERRPELRKSVEARQSMTQQNEQTTAAPVMPAQTPTQTTPEKEPAFSAAADPQKKPERVLLAVPYAEKDAAKAAGAKWDPRAKSWYVGPDGNPELLQKWALTGQQLRQPEPLDPYAEFAKAAQQAGLKIDGQPVMDGKWHRVPLETDKPGSLGGAYKAYLDGKPAGLIRNYETMAEPEKWVMTGHQMSPAELEQMKATAAAREAQRRQELEAQQADRAKVAAHILSQGKPMTADSPNPYLNRKQVQAHGLLHHEDGSLMVPCKDAAGELWNIQFIKDDGEKRFLKGGKMEGMMHRIEGDRSGPTVIAEGFATAASIHEATGLSVVVAFNAGNMPKVAQALHRQDPSTPLVIAADDDFKTQEKQGFNPGLEAATQAATLTGAKMIQPPFTQFEREQGRTDWNDYATAHGKAAVAKALENLGVIKPKEQEQSKEQQQSANRGLLRTAALKVAVSATNALSR</sequence>
<feature type="compositionally biased region" description="Low complexity" evidence="1">
    <location>
        <begin position="324"/>
        <end position="340"/>
    </location>
</feature>
<dbReference type="Proteomes" id="UP000544872">
    <property type="component" value="Unassembled WGS sequence"/>
</dbReference>
<evidence type="ECO:0000259" key="5">
    <source>
        <dbReference type="Pfam" id="PF18974"/>
    </source>
</evidence>
<dbReference type="CDD" id="cd01029">
    <property type="entry name" value="TOPRIM_primases"/>
    <property type="match status" value="1"/>
</dbReference>
<proteinExistence type="predicted"/>
<accession>A0A7X0DNS1</accession>
<feature type="region of interest" description="Disordered" evidence="1">
    <location>
        <begin position="300"/>
        <end position="355"/>
    </location>
</feature>
<evidence type="ECO:0000259" key="3">
    <source>
        <dbReference type="Pfam" id="PF13362"/>
    </source>
</evidence>
<keyword evidence="7" id="KW-1185">Reference proteome</keyword>
<feature type="domain" description="DUF5710" evidence="5">
    <location>
        <begin position="359"/>
        <end position="400"/>
    </location>
</feature>
<feature type="domain" description="N-terminal" evidence="2">
    <location>
        <begin position="15"/>
        <end position="123"/>
    </location>
</feature>
<evidence type="ECO:0000256" key="1">
    <source>
        <dbReference type="SAM" id="MobiDB-lite"/>
    </source>
</evidence>
<name>A0A7X0DNS1_NOVIT</name>
<evidence type="ECO:0000313" key="7">
    <source>
        <dbReference type="Proteomes" id="UP000544872"/>
    </source>
</evidence>
<evidence type="ECO:0000259" key="4">
    <source>
        <dbReference type="Pfam" id="PF18818"/>
    </source>
</evidence>
<dbReference type="InterPro" id="IPR043764">
    <property type="entry name" value="DUF5710"/>
</dbReference>
<dbReference type="InterPro" id="IPR034154">
    <property type="entry name" value="TOPRIM_DnaG/twinkle"/>
</dbReference>
<evidence type="ECO:0000259" key="2">
    <source>
        <dbReference type="Pfam" id="PF08401"/>
    </source>
</evidence>
<feature type="domain" description="Toprim" evidence="3">
    <location>
        <begin position="606"/>
        <end position="710"/>
    </location>
</feature>
<feature type="compositionally biased region" description="Polar residues" evidence="1">
    <location>
        <begin position="314"/>
        <end position="323"/>
    </location>
</feature>
<dbReference type="EMBL" id="JACIIX010000024">
    <property type="protein sequence ID" value="MBB6212416.1"/>
    <property type="molecule type" value="Genomic_DNA"/>
</dbReference>
<reference evidence="6 7" key="1">
    <citation type="submission" date="2020-08" db="EMBL/GenBank/DDBJ databases">
        <title>Genomic Encyclopedia of Type Strains, Phase IV (KMG-IV): sequencing the most valuable type-strain genomes for metagenomic binning, comparative biology and taxonomic classification.</title>
        <authorList>
            <person name="Goeker M."/>
        </authorList>
    </citation>
    <scope>NUCLEOTIDE SEQUENCE [LARGE SCALE GENOMIC DNA]</scope>
    <source>
        <strain evidence="6 7">DSM 11590</strain>
    </source>
</reference>
<dbReference type="Pfam" id="PF08401">
    <property type="entry name" value="ArdcN"/>
    <property type="match status" value="1"/>
</dbReference>
<dbReference type="InterPro" id="IPR013610">
    <property type="entry name" value="ArdC_N"/>
</dbReference>
<dbReference type="Pfam" id="PF18974">
    <property type="entry name" value="DUF5710"/>
    <property type="match status" value="1"/>
</dbReference>
<dbReference type="InterPro" id="IPR041459">
    <property type="entry name" value="MPTase-PolyVal"/>
</dbReference>
<dbReference type="Pfam" id="PF18818">
    <property type="entry name" value="MPTase-PolyVal"/>
    <property type="match status" value="1"/>
</dbReference>
<evidence type="ECO:0000313" key="6">
    <source>
        <dbReference type="EMBL" id="MBB6212416.1"/>
    </source>
</evidence>
<dbReference type="GO" id="GO:0003697">
    <property type="term" value="F:single-stranded DNA binding"/>
    <property type="evidence" value="ECO:0007669"/>
    <property type="project" value="InterPro"/>
</dbReference>
<protein>
    <submittedName>
        <fullName evidence="6">Antirestriction protein ArdC/phage/plasmid primase-like uncharacterized protein</fullName>
    </submittedName>
</protein>
<dbReference type="RefSeq" id="WP_184266419.1">
    <property type="nucleotide sequence ID" value="NZ_JACIIX010000024.1"/>
</dbReference>
<dbReference type="Pfam" id="PF13362">
    <property type="entry name" value="Toprim_3"/>
    <property type="match status" value="1"/>
</dbReference>
<comment type="caution">
    <text evidence="6">The sequence shown here is derived from an EMBL/GenBank/DDBJ whole genome shotgun (WGS) entry which is preliminary data.</text>
</comment>
<gene>
    <name evidence="6" type="ORF">FHS48_003870</name>
</gene>
<dbReference type="InterPro" id="IPR006171">
    <property type="entry name" value="TOPRIM_dom"/>
</dbReference>
<organism evidence="6 7">
    <name type="scientific">Novispirillum itersonii</name>
    <name type="common">Aquaspirillum itersonii</name>
    <dbReference type="NCBI Taxonomy" id="189"/>
    <lineage>
        <taxon>Bacteria</taxon>
        <taxon>Pseudomonadati</taxon>
        <taxon>Pseudomonadota</taxon>
        <taxon>Alphaproteobacteria</taxon>
        <taxon>Rhodospirillales</taxon>
        <taxon>Novispirillaceae</taxon>
        <taxon>Novispirillum</taxon>
    </lineage>
</organism>
<feature type="compositionally biased region" description="Basic and acidic residues" evidence="1">
    <location>
        <begin position="302"/>
        <end position="313"/>
    </location>
</feature>
<feature type="domain" description="Polyvalent protein metallopeptidase" evidence="4">
    <location>
        <begin position="166"/>
        <end position="290"/>
    </location>
</feature>
<dbReference type="AlphaFoldDB" id="A0A7X0DNS1"/>